<name>A0A1H8RB44_9PSEU</name>
<evidence type="ECO:0000259" key="6">
    <source>
        <dbReference type="Pfam" id="PF08386"/>
    </source>
</evidence>
<dbReference type="InterPro" id="IPR029058">
    <property type="entry name" value="AB_hydrolase_fold"/>
</dbReference>
<evidence type="ECO:0000256" key="5">
    <source>
        <dbReference type="SAM" id="SignalP"/>
    </source>
</evidence>
<accession>A0A1H8RB44</accession>
<dbReference type="EMBL" id="FOEF01000001">
    <property type="protein sequence ID" value="SEO63749.1"/>
    <property type="molecule type" value="Genomic_DNA"/>
</dbReference>
<dbReference type="RefSeq" id="WP_091612253.1">
    <property type="nucleotide sequence ID" value="NZ_FOEF01000001.1"/>
</dbReference>
<dbReference type="STRING" id="394193.SAMN04489732_101715"/>
<sequence>MRRTLSIGLAVAAMAGVVVPAASASTAVPPSLSTVVWGPCPADLTVPELQCSTIKVPVDYRKPDGPTFDLAISRLPSTNPAHRRGVLLTNPGGPGGEGLDYPQVLSFIKLPASVRDAYDVIGFDPRGVGHSAPVTCNLTAAQKAFGNFPRYANDLADITKAAEEAKALAKQCATSKTAPMLPYITTANSARDMDRIRVALGEQKLSYLGYSYGTYLGSVYTTMFPERSDRIVLDSNMGPGGYDFTAMRNFALGLQDRFPDFAKFAAANPKYGLGSTPEQVTAKFYELAARLKRAPVDGIDDNGFRGLTFGNLYGSDNAYVAGAWQDLDTNQPVPPPPGTPADPPDPDNLSSSRLYTICGDSRWPRTIPAYQAAVAVDRVRYPMLGASTANVSPCAYWPSDPVEPPVRIGDHGPSDVLMVQNLRDPGTPLAGALKTRQALGERARMVTVDQGGHGVYLVTRNQCANDTVTAFLATGRRPAHDTTCAG</sequence>
<feature type="chain" id="PRO_5011674858" evidence="5">
    <location>
        <begin position="25"/>
        <end position="486"/>
    </location>
</feature>
<feature type="signal peptide" evidence="5">
    <location>
        <begin position="1"/>
        <end position="24"/>
    </location>
</feature>
<dbReference type="SUPFAM" id="SSF53474">
    <property type="entry name" value="alpha/beta-Hydrolases"/>
    <property type="match status" value="1"/>
</dbReference>
<feature type="region of interest" description="Disordered" evidence="4">
    <location>
        <begin position="326"/>
        <end position="353"/>
    </location>
</feature>
<evidence type="ECO:0000313" key="8">
    <source>
        <dbReference type="Proteomes" id="UP000198582"/>
    </source>
</evidence>
<feature type="compositionally biased region" description="Pro residues" evidence="4">
    <location>
        <begin position="332"/>
        <end position="343"/>
    </location>
</feature>
<reference evidence="7 8" key="1">
    <citation type="submission" date="2016-10" db="EMBL/GenBank/DDBJ databases">
        <authorList>
            <person name="de Groot N.N."/>
        </authorList>
    </citation>
    <scope>NUCLEOTIDE SEQUENCE [LARGE SCALE GENOMIC DNA]</scope>
    <source>
        <strain evidence="7 8">DSM 44993</strain>
    </source>
</reference>
<evidence type="ECO:0000256" key="2">
    <source>
        <dbReference type="ARBA" id="ARBA00022729"/>
    </source>
</evidence>
<dbReference type="GO" id="GO:0016787">
    <property type="term" value="F:hydrolase activity"/>
    <property type="evidence" value="ECO:0007669"/>
    <property type="project" value="UniProtKB-KW"/>
</dbReference>
<gene>
    <name evidence="7" type="ORF">SAMN04489732_101715</name>
</gene>
<feature type="domain" description="Peptidase S33 tripeptidyl aminopeptidase-like C-terminal" evidence="6">
    <location>
        <begin position="386"/>
        <end position="484"/>
    </location>
</feature>
<keyword evidence="2 5" id="KW-0732">Signal</keyword>
<evidence type="ECO:0000313" key="7">
    <source>
        <dbReference type="EMBL" id="SEO63749.1"/>
    </source>
</evidence>
<dbReference type="Proteomes" id="UP000198582">
    <property type="component" value="Unassembled WGS sequence"/>
</dbReference>
<evidence type="ECO:0000256" key="4">
    <source>
        <dbReference type="SAM" id="MobiDB-lite"/>
    </source>
</evidence>
<comment type="similarity">
    <text evidence="1">Belongs to the peptidase S33 family.</text>
</comment>
<protein>
    <submittedName>
        <fullName evidence="7">TAP-like protein</fullName>
    </submittedName>
</protein>
<proteinExistence type="inferred from homology"/>
<evidence type="ECO:0000256" key="1">
    <source>
        <dbReference type="ARBA" id="ARBA00010088"/>
    </source>
</evidence>
<keyword evidence="8" id="KW-1185">Reference proteome</keyword>
<dbReference type="AlphaFoldDB" id="A0A1H8RB44"/>
<dbReference type="InterPro" id="IPR013595">
    <property type="entry name" value="Pept_S33_TAP-like_C"/>
</dbReference>
<organism evidence="7 8">
    <name type="scientific">Amycolatopsis saalfeldensis</name>
    <dbReference type="NCBI Taxonomy" id="394193"/>
    <lineage>
        <taxon>Bacteria</taxon>
        <taxon>Bacillati</taxon>
        <taxon>Actinomycetota</taxon>
        <taxon>Actinomycetes</taxon>
        <taxon>Pseudonocardiales</taxon>
        <taxon>Pseudonocardiaceae</taxon>
        <taxon>Amycolatopsis</taxon>
    </lineage>
</organism>
<dbReference type="InterPro" id="IPR051601">
    <property type="entry name" value="Serine_prot/Carboxylest_S33"/>
</dbReference>
<dbReference type="OrthoDB" id="4447445at2"/>
<dbReference type="Pfam" id="PF08386">
    <property type="entry name" value="Abhydrolase_4"/>
    <property type="match status" value="1"/>
</dbReference>
<keyword evidence="3" id="KW-0378">Hydrolase</keyword>
<dbReference type="PANTHER" id="PTHR43248">
    <property type="entry name" value="2-SUCCINYL-6-HYDROXY-2,4-CYCLOHEXADIENE-1-CARBOXYLATE SYNTHASE"/>
    <property type="match status" value="1"/>
</dbReference>
<dbReference type="PANTHER" id="PTHR43248:SF29">
    <property type="entry name" value="TRIPEPTIDYL AMINOPEPTIDASE"/>
    <property type="match status" value="1"/>
</dbReference>
<dbReference type="Gene3D" id="3.40.50.1820">
    <property type="entry name" value="alpha/beta hydrolase"/>
    <property type="match status" value="1"/>
</dbReference>
<evidence type="ECO:0000256" key="3">
    <source>
        <dbReference type="ARBA" id="ARBA00022801"/>
    </source>
</evidence>